<name>A0A3S3TJA6_9SPHI</name>
<dbReference type="EMBL" id="SACK01000001">
    <property type="protein sequence ID" value="RVU02383.1"/>
    <property type="molecule type" value="Genomic_DNA"/>
</dbReference>
<protein>
    <submittedName>
        <fullName evidence="1">Uncharacterized protein</fullName>
    </submittedName>
</protein>
<dbReference type="OrthoDB" id="1433539at2"/>
<gene>
    <name evidence="1" type="ORF">EOD41_00125</name>
</gene>
<organism evidence="1 2">
    <name type="scientific">Mucilaginibacter limnophilus</name>
    <dbReference type="NCBI Taxonomy" id="1932778"/>
    <lineage>
        <taxon>Bacteria</taxon>
        <taxon>Pseudomonadati</taxon>
        <taxon>Bacteroidota</taxon>
        <taxon>Sphingobacteriia</taxon>
        <taxon>Sphingobacteriales</taxon>
        <taxon>Sphingobacteriaceae</taxon>
        <taxon>Mucilaginibacter</taxon>
    </lineage>
</organism>
<comment type="caution">
    <text evidence="1">The sequence shown here is derived from an EMBL/GenBank/DDBJ whole genome shotgun (WGS) entry which is preliminary data.</text>
</comment>
<dbReference type="Proteomes" id="UP000282759">
    <property type="component" value="Unassembled WGS sequence"/>
</dbReference>
<sequence>MFVHKEIIGNELYLYMNGKLIYKRWLKTGDSKVFDVMAYDKYTLVSYRDDNSNKSTYDINWFKQEIEPQLFNYEVSYRYFEQGDFGSLTQVGFEGKDKGGQIDYWGLGWLGIFLYDLNKEEELINVLLSPEEIEQSDEWFGKLVEHLTDL</sequence>
<dbReference type="AlphaFoldDB" id="A0A3S3TJA6"/>
<accession>A0A3S3TJA6</accession>
<reference evidence="1 2" key="1">
    <citation type="submission" date="2019-01" db="EMBL/GenBank/DDBJ databases">
        <authorList>
            <person name="Chen W.-M."/>
        </authorList>
    </citation>
    <scope>NUCLEOTIDE SEQUENCE [LARGE SCALE GENOMIC DNA]</scope>
    <source>
        <strain evidence="1 2">YBJ-36</strain>
    </source>
</reference>
<proteinExistence type="predicted"/>
<evidence type="ECO:0000313" key="1">
    <source>
        <dbReference type="EMBL" id="RVU02383.1"/>
    </source>
</evidence>
<evidence type="ECO:0000313" key="2">
    <source>
        <dbReference type="Proteomes" id="UP000282759"/>
    </source>
</evidence>
<keyword evidence="2" id="KW-1185">Reference proteome</keyword>